<dbReference type="PaxDb" id="121845-A0A1S3DMS3"/>
<gene>
    <name evidence="5" type="primary">LOC103520783</name>
</gene>
<evidence type="ECO:0000313" key="5">
    <source>
        <dbReference type="RefSeq" id="XP_008484104.1"/>
    </source>
</evidence>
<dbReference type="SMART" id="SM00192">
    <property type="entry name" value="LDLa"/>
    <property type="match status" value="1"/>
</dbReference>
<dbReference type="InterPro" id="IPR036055">
    <property type="entry name" value="LDL_receptor-like_sf"/>
</dbReference>
<evidence type="ECO:0000313" key="4">
    <source>
        <dbReference type="Proteomes" id="UP000079169"/>
    </source>
</evidence>
<organism evidence="4 5">
    <name type="scientific">Diaphorina citri</name>
    <name type="common">Asian citrus psyllid</name>
    <dbReference type="NCBI Taxonomy" id="121845"/>
    <lineage>
        <taxon>Eukaryota</taxon>
        <taxon>Metazoa</taxon>
        <taxon>Ecdysozoa</taxon>
        <taxon>Arthropoda</taxon>
        <taxon>Hexapoda</taxon>
        <taxon>Insecta</taxon>
        <taxon>Pterygota</taxon>
        <taxon>Neoptera</taxon>
        <taxon>Paraneoptera</taxon>
        <taxon>Hemiptera</taxon>
        <taxon>Sternorrhyncha</taxon>
        <taxon>Psylloidea</taxon>
        <taxon>Psyllidae</taxon>
        <taxon>Diaphorininae</taxon>
        <taxon>Diaphorina</taxon>
    </lineage>
</organism>
<dbReference type="Proteomes" id="UP000079169">
    <property type="component" value="Unplaced"/>
</dbReference>
<sequence>SYAIRMGSKRPLQECPGMQCTNKCIPMKRKCDGIVDCLHAEDEMDCQGMFFRDSTLGMIRNMSDLSDNSLDQKSNLIDLNPGLEDAVSTTTTELPTTPLTTTTEMATTTELD</sequence>
<dbReference type="CDD" id="cd00112">
    <property type="entry name" value="LDLa"/>
    <property type="match status" value="1"/>
</dbReference>
<accession>A0A1S3DMS3</accession>
<evidence type="ECO:0000256" key="3">
    <source>
        <dbReference type="SAM" id="MobiDB-lite"/>
    </source>
</evidence>
<dbReference type="AlphaFoldDB" id="A0A1S3DMS3"/>
<comment type="caution">
    <text evidence="2">Lacks conserved residue(s) required for the propagation of feature annotation.</text>
</comment>
<evidence type="ECO:0000256" key="1">
    <source>
        <dbReference type="ARBA" id="ARBA00023157"/>
    </source>
</evidence>
<dbReference type="InterPro" id="IPR002172">
    <property type="entry name" value="LDrepeatLR_classA_rpt"/>
</dbReference>
<dbReference type="Gene3D" id="4.10.400.10">
    <property type="entry name" value="Low-density Lipoprotein Receptor"/>
    <property type="match status" value="1"/>
</dbReference>
<dbReference type="PROSITE" id="PS50068">
    <property type="entry name" value="LDLRA_2"/>
    <property type="match status" value="1"/>
</dbReference>
<feature type="disulfide bond" evidence="2">
    <location>
        <begin position="31"/>
        <end position="46"/>
    </location>
</feature>
<evidence type="ECO:0000256" key="2">
    <source>
        <dbReference type="PROSITE-ProRule" id="PRU00124"/>
    </source>
</evidence>
<feature type="non-terminal residue" evidence="5">
    <location>
        <position position="112"/>
    </location>
</feature>
<feature type="non-terminal residue" evidence="5">
    <location>
        <position position="1"/>
    </location>
</feature>
<feature type="region of interest" description="Disordered" evidence="3">
    <location>
        <begin position="84"/>
        <end position="112"/>
    </location>
</feature>
<protein>
    <submittedName>
        <fullName evidence="5">Serine protease nudel-like</fullName>
    </submittedName>
</protein>
<keyword evidence="1 2" id="KW-1015">Disulfide bond</keyword>
<dbReference type="GeneID" id="103520783"/>
<dbReference type="KEGG" id="dci:103520783"/>
<name>A0A1S3DMS3_DIACI</name>
<feature type="compositionally biased region" description="Low complexity" evidence="3">
    <location>
        <begin position="89"/>
        <end position="112"/>
    </location>
</feature>
<reference evidence="5" key="1">
    <citation type="submission" date="2025-08" db="UniProtKB">
        <authorList>
            <consortium name="RefSeq"/>
        </authorList>
    </citation>
    <scope>IDENTIFICATION</scope>
</reference>
<dbReference type="RefSeq" id="XP_008484104.1">
    <property type="nucleotide sequence ID" value="XM_008485882.1"/>
</dbReference>
<proteinExistence type="predicted"/>
<keyword evidence="4" id="KW-1185">Reference proteome</keyword>
<dbReference type="SUPFAM" id="SSF57424">
    <property type="entry name" value="LDL receptor-like module"/>
    <property type="match status" value="1"/>
</dbReference>